<dbReference type="RefSeq" id="WP_119579473.1">
    <property type="nucleotide sequence ID" value="NZ_QXEC01000032.1"/>
</dbReference>
<feature type="domain" description="OmpR/PhoB-type" evidence="6">
    <location>
        <begin position="1"/>
        <end position="95"/>
    </location>
</feature>
<dbReference type="InterPro" id="IPR005158">
    <property type="entry name" value="BTAD"/>
</dbReference>
<dbReference type="EMBL" id="QXEC01000032">
    <property type="protein sequence ID" value="RIV33206.1"/>
    <property type="molecule type" value="Genomic_DNA"/>
</dbReference>
<accession>A0A418MP41</accession>
<dbReference type="SUPFAM" id="SSF48452">
    <property type="entry name" value="TPR-like"/>
    <property type="match status" value="2"/>
</dbReference>
<protein>
    <submittedName>
        <fullName evidence="7">AfsR family transcriptional regulator</fullName>
    </submittedName>
</protein>
<keyword evidence="3 5" id="KW-0238">DNA-binding</keyword>
<dbReference type="InterPro" id="IPR051677">
    <property type="entry name" value="AfsR-DnrI-RedD_regulator"/>
</dbReference>
<dbReference type="Gene3D" id="1.10.10.10">
    <property type="entry name" value="Winged helix-like DNA-binding domain superfamily/Winged helix DNA-binding domain"/>
    <property type="match status" value="1"/>
</dbReference>
<dbReference type="GO" id="GO:0006355">
    <property type="term" value="P:regulation of DNA-templated transcription"/>
    <property type="evidence" value="ECO:0007669"/>
    <property type="project" value="InterPro"/>
</dbReference>
<dbReference type="InterPro" id="IPR002182">
    <property type="entry name" value="NB-ARC"/>
</dbReference>
<evidence type="ECO:0000256" key="3">
    <source>
        <dbReference type="ARBA" id="ARBA00023125"/>
    </source>
</evidence>
<sequence length="941" mass="101363">MTGDPGDRFLILGPLSVWRDGVEVELGPPQQQALLAVLLARAGRPVMMTEIIDVIWGEHPPSTVVNVIQRYISRLRRVLPVDALVRCAGGYRLNLDADRVDLLVFRRRLAAAAEAAADDPDGALELLMKGLGLWYGQVAASVSHVIREAPIFAEVNGEYVSAVLRAADLALVTGNSERVLPVLRGATALAPFDESLQAALLRTLAAADRPAEALTQYDAFRRRLADELGVGPGPALAAAHHEILCAAPVVPASLPDRPPSGGRPAVTSVPVRPAQLPADLPTFAGRSDSLDRVTGYLGGSASTARLVAISGMGGIGKTTLAVHCAHRLAAVFPDGQLYVNMRAFDPSGVALKPQDAIRSFLNALGLAEEQLPASFEAQVALYRSLIAGRRMIVVVDNARDAQSARPLLPGAPGSAAIVTSRDPLVGLVVQEGVLPIVLGLLADEEAEAVLDHRLGPGRLAAEPDAVREVISFCAGIPLALAIFAARAALHPQFTLRHLVAELNVRRLDSFEQADGDPDLRAVFSWSYEQLGADAARLFRLLALHPGHTFGAAAAASLLGADPGQGRALLGELSRANLLSECEPGRFRIHDLVRSYSAELAHLDGPAAQRESSQRLLDHYLFSSLAALALRDPEQIHRARAPVLRPVPDVTVESFAERGSASTWLTNERRTLLAMINLAVALGADTHVWSLVSAMESMLRSYEYWADWKMTLYQALAAAERLEDATLQGIAHHALGYVHSEPMLNVPEDAERHLREAIRLCAGAGDLLTEAHAHRTLARQWRGRPAEREQFELALSLYHRVQACRPGSVPPDYFAYVYGQLGRYDTALDYALRAVRHLDQAGNHREATAWHTLATIQVGRGDVTAALAANDHAVHLCRRLGDEYAAARLLVGLGERLTVVGETTEARRSLSRALDILNRLSHPRAESVRATLRAMTAEPVSA</sequence>
<dbReference type="PRINTS" id="PR00364">
    <property type="entry name" value="DISEASERSIST"/>
</dbReference>
<dbReference type="GO" id="GO:0043531">
    <property type="term" value="F:ADP binding"/>
    <property type="evidence" value="ECO:0007669"/>
    <property type="project" value="InterPro"/>
</dbReference>
<evidence type="ECO:0000256" key="2">
    <source>
        <dbReference type="ARBA" id="ARBA00023015"/>
    </source>
</evidence>
<gene>
    <name evidence="7" type="ORF">D2L64_23990</name>
</gene>
<dbReference type="InterPro" id="IPR011990">
    <property type="entry name" value="TPR-like_helical_dom_sf"/>
</dbReference>
<evidence type="ECO:0000256" key="4">
    <source>
        <dbReference type="ARBA" id="ARBA00023163"/>
    </source>
</evidence>
<evidence type="ECO:0000256" key="1">
    <source>
        <dbReference type="ARBA" id="ARBA00005820"/>
    </source>
</evidence>
<keyword evidence="8" id="KW-1185">Reference proteome</keyword>
<dbReference type="Gene3D" id="1.25.40.10">
    <property type="entry name" value="Tetratricopeptide repeat domain"/>
    <property type="match status" value="3"/>
</dbReference>
<dbReference type="InterPro" id="IPR036388">
    <property type="entry name" value="WH-like_DNA-bd_sf"/>
</dbReference>
<comment type="caution">
    <text evidence="7">The sequence shown here is derived from an EMBL/GenBank/DDBJ whole genome shotgun (WGS) entry which is preliminary data.</text>
</comment>
<feature type="DNA-binding region" description="OmpR/PhoB-type" evidence="5">
    <location>
        <begin position="1"/>
        <end position="95"/>
    </location>
</feature>
<dbReference type="SUPFAM" id="SSF46894">
    <property type="entry name" value="C-terminal effector domain of the bipartite response regulators"/>
    <property type="match status" value="1"/>
</dbReference>
<dbReference type="PROSITE" id="PS51755">
    <property type="entry name" value="OMPR_PHOB"/>
    <property type="match status" value="1"/>
</dbReference>
<dbReference type="GO" id="GO:0000160">
    <property type="term" value="P:phosphorelay signal transduction system"/>
    <property type="evidence" value="ECO:0007669"/>
    <property type="project" value="InterPro"/>
</dbReference>
<dbReference type="SMART" id="SM01043">
    <property type="entry name" value="BTAD"/>
    <property type="match status" value="1"/>
</dbReference>
<reference evidence="7 8" key="1">
    <citation type="submission" date="2018-08" db="EMBL/GenBank/DDBJ databases">
        <title>Jishengella sp. nov., isolated from a root of Azadirachta indica A. Juss. var. siamensis Valenton.</title>
        <authorList>
            <person name="Kuncharoen N."/>
            <person name="Tanasupawat S."/>
            <person name="Kudo T."/>
            <person name="Ohkuma M."/>
        </authorList>
    </citation>
    <scope>NUCLEOTIDE SEQUENCE [LARGE SCALE GENOMIC DNA]</scope>
    <source>
        <strain evidence="7 8">AZ1-13</strain>
    </source>
</reference>
<dbReference type="PANTHER" id="PTHR35807:SF1">
    <property type="entry name" value="TRANSCRIPTIONAL REGULATOR REDD"/>
    <property type="match status" value="1"/>
</dbReference>
<keyword evidence="4" id="KW-0804">Transcription</keyword>
<dbReference type="Pfam" id="PF00931">
    <property type="entry name" value="NB-ARC"/>
    <property type="match status" value="1"/>
</dbReference>
<dbReference type="Pfam" id="PF00486">
    <property type="entry name" value="Trans_reg_C"/>
    <property type="match status" value="1"/>
</dbReference>
<evidence type="ECO:0000259" key="6">
    <source>
        <dbReference type="PROSITE" id="PS51755"/>
    </source>
</evidence>
<evidence type="ECO:0000256" key="5">
    <source>
        <dbReference type="PROSITE-ProRule" id="PRU01091"/>
    </source>
</evidence>
<evidence type="ECO:0000313" key="7">
    <source>
        <dbReference type="EMBL" id="RIV33206.1"/>
    </source>
</evidence>
<dbReference type="Pfam" id="PF03704">
    <property type="entry name" value="BTAD"/>
    <property type="match status" value="1"/>
</dbReference>
<dbReference type="OrthoDB" id="7628974at2"/>
<dbReference type="Gene3D" id="3.40.50.300">
    <property type="entry name" value="P-loop containing nucleotide triphosphate hydrolases"/>
    <property type="match status" value="1"/>
</dbReference>
<dbReference type="InterPro" id="IPR016032">
    <property type="entry name" value="Sig_transdc_resp-reg_C-effctor"/>
</dbReference>
<dbReference type="InterPro" id="IPR027417">
    <property type="entry name" value="P-loop_NTPase"/>
</dbReference>
<dbReference type="SUPFAM" id="SSF52540">
    <property type="entry name" value="P-loop containing nucleoside triphosphate hydrolases"/>
    <property type="match status" value="1"/>
</dbReference>
<dbReference type="AlphaFoldDB" id="A0A418MP41"/>
<dbReference type="Proteomes" id="UP000283832">
    <property type="component" value="Unassembled WGS sequence"/>
</dbReference>
<name>A0A418MP41_9ACTN</name>
<proteinExistence type="inferred from homology"/>
<dbReference type="GO" id="GO:0003677">
    <property type="term" value="F:DNA binding"/>
    <property type="evidence" value="ECO:0007669"/>
    <property type="project" value="UniProtKB-UniRule"/>
</dbReference>
<comment type="similarity">
    <text evidence="1">Belongs to the AfsR/DnrI/RedD regulatory family.</text>
</comment>
<dbReference type="SMART" id="SM00862">
    <property type="entry name" value="Trans_reg_C"/>
    <property type="match status" value="1"/>
</dbReference>
<evidence type="ECO:0000313" key="8">
    <source>
        <dbReference type="Proteomes" id="UP000283832"/>
    </source>
</evidence>
<keyword evidence="2" id="KW-0805">Transcription regulation</keyword>
<organism evidence="7 8">
    <name type="scientific">Micromonospora radicis</name>
    <dbReference type="NCBI Taxonomy" id="1894971"/>
    <lineage>
        <taxon>Bacteria</taxon>
        <taxon>Bacillati</taxon>
        <taxon>Actinomycetota</taxon>
        <taxon>Actinomycetes</taxon>
        <taxon>Micromonosporales</taxon>
        <taxon>Micromonosporaceae</taxon>
        <taxon>Micromonospora</taxon>
    </lineage>
</organism>
<dbReference type="PANTHER" id="PTHR35807">
    <property type="entry name" value="TRANSCRIPTIONAL REGULATOR REDD-RELATED"/>
    <property type="match status" value="1"/>
</dbReference>
<dbReference type="InterPro" id="IPR001867">
    <property type="entry name" value="OmpR/PhoB-type_DNA-bd"/>
</dbReference>